<dbReference type="Proteomes" id="UP000516437">
    <property type="component" value="Chromosome 3"/>
</dbReference>
<protein>
    <submittedName>
        <fullName evidence="2">Uncharacterized protein</fullName>
    </submittedName>
</protein>
<dbReference type="OrthoDB" id="1914191at2759"/>
<evidence type="ECO:0000313" key="3">
    <source>
        <dbReference type="Proteomes" id="UP000516437"/>
    </source>
</evidence>
<feature type="transmembrane region" description="Helical" evidence="1">
    <location>
        <begin position="147"/>
        <end position="165"/>
    </location>
</feature>
<keyword evidence="1" id="KW-0812">Transmembrane</keyword>
<proteinExistence type="predicted"/>
<feature type="transmembrane region" description="Helical" evidence="1">
    <location>
        <begin position="20"/>
        <end position="41"/>
    </location>
</feature>
<feature type="transmembrane region" description="Helical" evidence="1">
    <location>
        <begin position="109"/>
        <end position="127"/>
    </location>
</feature>
<evidence type="ECO:0000256" key="1">
    <source>
        <dbReference type="SAM" id="Phobius"/>
    </source>
</evidence>
<dbReference type="AlphaFoldDB" id="A0A6A1VXP3"/>
<comment type="caution">
    <text evidence="2">The sequence shown here is derived from an EMBL/GenBank/DDBJ whole genome shotgun (WGS) entry which is preliminary data.</text>
</comment>
<dbReference type="PANTHER" id="PTHR34953">
    <property type="entry name" value="ALPHA/BETA HYDROLASE RELATED PROTEIN"/>
    <property type="match status" value="1"/>
</dbReference>
<keyword evidence="1" id="KW-1133">Transmembrane helix</keyword>
<reference evidence="2 3" key="1">
    <citation type="journal article" date="2019" name="Plant Biotechnol. J.">
        <title>The red bayberry genome and genetic basis of sex determination.</title>
        <authorList>
            <person name="Jia H.M."/>
            <person name="Jia H.J."/>
            <person name="Cai Q.L."/>
            <person name="Wang Y."/>
            <person name="Zhao H.B."/>
            <person name="Yang W.F."/>
            <person name="Wang G.Y."/>
            <person name="Li Y.H."/>
            <person name="Zhan D.L."/>
            <person name="Shen Y.T."/>
            <person name="Niu Q.F."/>
            <person name="Chang L."/>
            <person name="Qiu J."/>
            <person name="Zhao L."/>
            <person name="Xie H.B."/>
            <person name="Fu W.Y."/>
            <person name="Jin J."/>
            <person name="Li X.W."/>
            <person name="Jiao Y."/>
            <person name="Zhou C.C."/>
            <person name="Tu T."/>
            <person name="Chai C.Y."/>
            <person name="Gao J.L."/>
            <person name="Fan L.J."/>
            <person name="van de Weg E."/>
            <person name="Wang J.Y."/>
            <person name="Gao Z.S."/>
        </authorList>
    </citation>
    <scope>NUCLEOTIDE SEQUENCE [LARGE SCALE GENOMIC DNA]</scope>
    <source>
        <tissue evidence="2">Leaves</tissue>
    </source>
</reference>
<dbReference type="EMBL" id="RXIC02000021">
    <property type="protein sequence ID" value="KAB1217742.1"/>
    <property type="molecule type" value="Genomic_DNA"/>
</dbReference>
<gene>
    <name evidence="2" type="ORF">CJ030_MR3G014848</name>
</gene>
<feature type="transmembrane region" description="Helical" evidence="1">
    <location>
        <begin position="75"/>
        <end position="97"/>
    </location>
</feature>
<accession>A0A6A1VXP3</accession>
<name>A0A6A1VXP3_9ROSI</name>
<keyword evidence="1" id="KW-0472">Membrane</keyword>
<evidence type="ECO:0000313" key="2">
    <source>
        <dbReference type="EMBL" id="KAB1217742.1"/>
    </source>
</evidence>
<organism evidence="2 3">
    <name type="scientific">Morella rubra</name>
    <name type="common">Chinese bayberry</name>
    <dbReference type="NCBI Taxonomy" id="262757"/>
    <lineage>
        <taxon>Eukaryota</taxon>
        <taxon>Viridiplantae</taxon>
        <taxon>Streptophyta</taxon>
        <taxon>Embryophyta</taxon>
        <taxon>Tracheophyta</taxon>
        <taxon>Spermatophyta</taxon>
        <taxon>Magnoliopsida</taxon>
        <taxon>eudicotyledons</taxon>
        <taxon>Gunneridae</taxon>
        <taxon>Pentapetalae</taxon>
        <taxon>rosids</taxon>
        <taxon>fabids</taxon>
        <taxon>Fagales</taxon>
        <taxon>Myricaceae</taxon>
        <taxon>Morella</taxon>
    </lineage>
</organism>
<sequence length="256" mass="28177">MGFLKEEKSKRVWRGIKTLFFLITMIISFLLISAPVFLVIADALLPSALLSASLSPIPLSFGTLSSHFQNYDFRYSLVDIPLISLIRSAIIICVYSLCDGPRLSRGPYLAITTICSVLSLMFVSLKASFMFGMSATVRGRYVRATEVALFICSLALAVGHIVVAYRTSCKERRKLLVYKIDIEAVSLSSLPLCVTFSDDLEKCSSLVGCIIKRLEMLVAECYAGECVVKMIQLSCFGVFRFNCAGDVGIELSGPTR</sequence>
<dbReference type="PANTHER" id="PTHR34953:SF1">
    <property type="entry name" value="ALPHA_BETA HYDROLASE RELATED PROTEIN"/>
    <property type="match status" value="1"/>
</dbReference>
<keyword evidence="3" id="KW-1185">Reference proteome</keyword>